<dbReference type="RefSeq" id="WP_129301329.1">
    <property type="nucleotide sequence ID" value="NZ_CP074378.1"/>
</dbReference>
<dbReference type="EMBL" id="MSSM01000008">
    <property type="protein sequence ID" value="RXT27238.1"/>
    <property type="molecule type" value="Genomic_DNA"/>
</dbReference>
<organism evidence="1 3">
    <name type="scientific">Lacticaseibacillus chiayiensis</name>
    <dbReference type="NCBI Taxonomy" id="2100821"/>
    <lineage>
        <taxon>Bacteria</taxon>
        <taxon>Bacillati</taxon>
        <taxon>Bacillota</taxon>
        <taxon>Bacilli</taxon>
        <taxon>Lactobacillales</taxon>
        <taxon>Lactobacillaceae</taxon>
        <taxon>Lacticaseibacillus</taxon>
    </lineage>
</organism>
<accession>A0A4Q1U8D5</accession>
<reference evidence="1 3" key="1">
    <citation type="submission" date="2017-01" db="EMBL/GenBank/DDBJ databases">
        <title>Lactobacillus chiayiensis sp. nov., a lactic acid bacterium isolated from compost.</title>
        <authorList>
            <person name="Huang C.-H."/>
        </authorList>
    </citation>
    <scope>NUCLEOTIDE SEQUENCE [LARGE SCALE GENOMIC DNA]</scope>
    <source>
        <strain evidence="1">Chh01</strain>
        <strain evidence="3">chh01</strain>
    </source>
</reference>
<evidence type="ECO:0000313" key="1">
    <source>
        <dbReference type="EMBL" id="RXT27238.1"/>
    </source>
</evidence>
<dbReference type="EMBL" id="CP107523">
    <property type="protein sequence ID" value="UYN56577.1"/>
    <property type="molecule type" value="Genomic_DNA"/>
</dbReference>
<dbReference type="AlphaFoldDB" id="A0A4Q1U8D5"/>
<dbReference type="Proteomes" id="UP001164790">
    <property type="component" value="Chromosome"/>
</dbReference>
<proteinExistence type="predicted"/>
<dbReference type="Proteomes" id="UP000290475">
    <property type="component" value="Unassembled WGS sequence"/>
</dbReference>
<evidence type="ECO:0000313" key="4">
    <source>
        <dbReference type="Proteomes" id="UP001164790"/>
    </source>
</evidence>
<evidence type="ECO:0000313" key="2">
    <source>
        <dbReference type="EMBL" id="UYN56577.1"/>
    </source>
</evidence>
<protein>
    <submittedName>
        <fullName evidence="1">Role in replication</fullName>
    </submittedName>
</protein>
<gene>
    <name evidence="1" type="ORF">BVJ53_04335</name>
    <name evidence="2" type="ORF">OFW50_00250</name>
</gene>
<evidence type="ECO:0000313" key="3">
    <source>
        <dbReference type="Proteomes" id="UP000290475"/>
    </source>
</evidence>
<sequence>MKVLYKGQPAEVWEISRTNEQPDWVKLAFEENYLYWMDNHLRVLMSGLNPSMGTNLKFGAVGTVGGGFAGYDMYVLGYPGDYLDVTNHRVVSKKKFLKQYQVLEDA</sequence>
<keyword evidence="4" id="KW-1185">Reference proteome</keyword>
<name>A0A4Q1U8D5_9LACO</name>
<dbReference type="OrthoDB" id="2146302at2"/>
<reference evidence="2" key="2">
    <citation type="submission" date="2022-10" db="EMBL/GenBank/DDBJ databases">
        <title>Comparative genomic analysis and in-vitro probiotic properties of the potential probiotic L. chiayiensis AACE 3.</title>
        <authorList>
            <person name="Kang X."/>
        </authorList>
    </citation>
    <scope>NUCLEOTIDE SEQUENCE</scope>
    <source>
        <strain evidence="2">AACE 3</strain>
    </source>
</reference>